<accession>M1BE57</accession>
<dbReference type="EnsemblPlants" id="PGSC0003DMT400043132">
    <property type="protein sequence ID" value="PGSC0003DMT400043132"/>
    <property type="gene ID" value="PGSC0003DMG400016736"/>
</dbReference>
<evidence type="ECO:0000256" key="1">
    <source>
        <dbReference type="SAM" id="MobiDB-lite"/>
    </source>
</evidence>
<feature type="compositionally biased region" description="Polar residues" evidence="1">
    <location>
        <begin position="44"/>
        <end position="55"/>
    </location>
</feature>
<feature type="compositionally biased region" description="Basic residues" evidence="1">
    <location>
        <begin position="22"/>
        <end position="31"/>
    </location>
</feature>
<reference evidence="3" key="1">
    <citation type="journal article" date="2011" name="Nature">
        <title>Genome sequence and analysis of the tuber crop potato.</title>
        <authorList>
            <consortium name="The Potato Genome Sequencing Consortium"/>
        </authorList>
    </citation>
    <scope>NUCLEOTIDE SEQUENCE [LARGE SCALE GENOMIC DNA]</scope>
    <source>
        <strain evidence="3">cv. DM1-3 516 R44</strain>
    </source>
</reference>
<keyword evidence="3" id="KW-1185">Reference proteome</keyword>
<reference evidence="2" key="2">
    <citation type="submission" date="2015-06" db="UniProtKB">
        <authorList>
            <consortium name="EnsemblPlants"/>
        </authorList>
    </citation>
    <scope>IDENTIFICATION</scope>
    <source>
        <strain evidence="2">DM1-3 516 R44</strain>
    </source>
</reference>
<feature type="compositionally biased region" description="Polar residues" evidence="1">
    <location>
        <begin position="1"/>
        <end position="14"/>
    </location>
</feature>
<dbReference type="Gramene" id="PGSC0003DMT400043132">
    <property type="protein sequence ID" value="PGSC0003DMT400043132"/>
    <property type="gene ID" value="PGSC0003DMG400016736"/>
</dbReference>
<evidence type="ECO:0000313" key="2">
    <source>
        <dbReference type="EnsemblPlants" id="PGSC0003DMT400043132"/>
    </source>
</evidence>
<protein>
    <submittedName>
        <fullName evidence="2">Uncharacterized protein</fullName>
    </submittedName>
</protein>
<organism evidence="2 3">
    <name type="scientific">Solanum tuberosum</name>
    <name type="common">Potato</name>
    <dbReference type="NCBI Taxonomy" id="4113"/>
    <lineage>
        <taxon>Eukaryota</taxon>
        <taxon>Viridiplantae</taxon>
        <taxon>Streptophyta</taxon>
        <taxon>Embryophyta</taxon>
        <taxon>Tracheophyta</taxon>
        <taxon>Spermatophyta</taxon>
        <taxon>Magnoliopsida</taxon>
        <taxon>eudicotyledons</taxon>
        <taxon>Gunneridae</taxon>
        <taxon>Pentapetalae</taxon>
        <taxon>asterids</taxon>
        <taxon>lamiids</taxon>
        <taxon>Solanales</taxon>
        <taxon>Solanaceae</taxon>
        <taxon>Solanoideae</taxon>
        <taxon>Solaneae</taxon>
        <taxon>Solanum</taxon>
    </lineage>
</organism>
<feature type="region of interest" description="Disordered" evidence="1">
    <location>
        <begin position="1"/>
        <end position="61"/>
    </location>
</feature>
<dbReference type="AlphaFoldDB" id="M1BE57"/>
<dbReference type="Proteomes" id="UP000011115">
    <property type="component" value="Unassembled WGS sequence"/>
</dbReference>
<dbReference type="InParanoid" id="M1BE57"/>
<dbReference type="PaxDb" id="4113-PGSC0003DMT400043132"/>
<sequence>MTNEGDVNAASTINVRLEGGKKNRKGKKHQKSNKEMLLDPTPSEALTSQPPLTTEASDDELGEEAIDVTAREEWVVRVEMARQDVEILGLRLNVADGKFKTLEDFTLEETDNLHKELDQGLQRAEFEMKEAITSLECRLMKALSTTMKAEMR</sequence>
<evidence type="ECO:0000313" key="3">
    <source>
        <dbReference type="Proteomes" id="UP000011115"/>
    </source>
</evidence>
<dbReference type="HOGENOM" id="CLU_105626_0_0_1"/>
<name>M1BE57_SOLTU</name>
<proteinExistence type="predicted"/>